<evidence type="ECO:0008006" key="3">
    <source>
        <dbReference type="Google" id="ProtNLM"/>
    </source>
</evidence>
<evidence type="ECO:0000313" key="2">
    <source>
        <dbReference type="Proteomes" id="UP000823636"/>
    </source>
</evidence>
<accession>A0A9D9H474</accession>
<evidence type="ECO:0000313" key="1">
    <source>
        <dbReference type="EMBL" id="MBO8438650.1"/>
    </source>
</evidence>
<dbReference type="EMBL" id="JADIMW010000076">
    <property type="protein sequence ID" value="MBO8438650.1"/>
    <property type="molecule type" value="Genomic_DNA"/>
</dbReference>
<dbReference type="Proteomes" id="UP000823636">
    <property type="component" value="Unassembled WGS sequence"/>
</dbReference>
<name>A0A9D9H474_9BACT</name>
<dbReference type="Gene3D" id="3.40.50.150">
    <property type="entry name" value="Vaccinia Virus protein VP39"/>
    <property type="match status" value="1"/>
</dbReference>
<comment type="caution">
    <text evidence="1">The sequence shown here is derived from an EMBL/GenBank/DDBJ whole genome shotgun (WGS) entry which is preliminary data.</text>
</comment>
<protein>
    <recommendedName>
        <fullName evidence="3">O-methyltransferase</fullName>
    </recommendedName>
</protein>
<dbReference type="SUPFAM" id="SSF53335">
    <property type="entry name" value="S-adenosyl-L-methionine-dependent methyltransferases"/>
    <property type="match status" value="1"/>
</dbReference>
<gene>
    <name evidence="1" type="ORF">IAC54_07125</name>
</gene>
<proteinExistence type="predicted"/>
<reference evidence="1" key="2">
    <citation type="journal article" date="2021" name="PeerJ">
        <title>Extensive microbial diversity within the chicken gut microbiome revealed by metagenomics and culture.</title>
        <authorList>
            <person name="Gilroy R."/>
            <person name="Ravi A."/>
            <person name="Getino M."/>
            <person name="Pursley I."/>
            <person name="Horton D.L."/>
            <person name="Alikhan N.F."/>
            <person name="Baker D."/>
            <person name="Gharbi K."/>
            <person name="Hall N."/>
            <person name="Watson M."/>
            <person name="Adriaenssens E.M."/>
            <person name="Foster-Nyarko E."/>
            <person name="Jarju S."/>
            <person name="Secka A."/>
            <person name="Antonio M."/>
            <person name="Oren A."/>
            <person name="Chaudhuri R.R."/>
            <person name="La Ragione R."/>
            <person name="Hildebrand F."/>
            <person name="Pallen M.J."/>
        </authorList>
    </citation>
    <scope>NUCLEOTIDE SEQUENCE</scope>
    <source>
        <strain evidence="1">G3-4614</strain>
    </source>
</reference>
<dbReference type="AlphaFoldDB" id="A0A9D9H474"/>
<reference evidence="1" key="1">
    <citation type="submission" date="2020-10" db="EMBL/GenBank/DDBJ databases">
        <authorList>
            <person name="Gilroy R."/>
        </authorList>
    </citation>
    <scope>NUCLEOTIDE SEQUENCE</scope>
    <source>
        <strain evidence="1">G3-4614</strain>
    </source>
</reference>
<organism evidence="1 2">
    <name type="scientific">Candidatus Caccoplasma merdipullorum</name>
    <dbReference type="NCBI Taxonomy" id="2840718"/>
    <lineage>
        <taxon>Bacteria</taxon>
        <taxon>Pseudomonadati</taxon>
        <taxon>Bacteroidota</taxon>
        <taxon>Bacteroidia</taxon>
        <taxon>Bacteroidales</taxon>
        <taxon>Bacteroidaceae</taxon>
        <taxon>Bacteroidaceae incertae sedis</taxon>
        <taxon>Candidatus Caccoplasma</taxon>
    </lineage>
</organism>
<dbReference type="InterPro" id="IPR029063">
    <property type="entry name" value="SAM-dependent_MTases_sf"/>
</dbReference>
<sequence length="235" mass="27418">MSITSVKKYCVKGYRRISHRKGYGVHSPFVYTLITRVIEEDAAYYAYDKIEEKRETVKTALTGKQRHSLMPLKTAKLLFRIINKFKPRSILECGTSYGISTTAIILAAPEAQIKTVEADDRRRAYLPQHDNIEIHSSGYIEEISASYQNTNPPEFIYIREQDRAEEYEKIFTSIEHCISDNTIIMGEGMHKTEEIYRLFNKMAKHEKIKVFMDMYDTALFIASPKLNKERYKESF</sequence>